<dbReference type="InterPro" id="IPR000868">
    <property type="entry name" value="Isochorismatase-like_dom"/>
</dbReference>
<gene>
    <name evidence="4" type="ORF">D9619_005992</name>
</gene>
<accession>A0A8H5BX92</accession>
<dbReference type="Proteomes" id="UP000567179">
    <property type="component" value="Unassembled WGS sequence"/>
</dbReference>
<name>A0A8H5BX92_9AGAR</name>
<sequence>MTIALLIIDSQKGFDHPTYWGPARSNPKYEENITALLATFRALPENPLIIHVQHHSRLEEWLLHPSKPTCEFMHYTYPDTSRGELVITKRENSAFIGTDLEKILRERNVKRIYMAGLTTDHCVSTTTRMAANLGITRVAVKTESGEEELREPEGLDGIVFVQDATACWQKPDGKWDAETVHSVHVESLKEFARIADTREVVGELGTN</sequence>
<evidence type="ECO:0000256" key="1">
    <source>
        <dbReference type="ARBA" id="ARBA00006336"/>
    </source>
</evidence>
<dbReference type="OrthoDB" id="167809at2759"/>
<dbReference type="PANTHER" id="PTHR43540:SF1">
    <property type="entry name" value="ISOCHORISMATASE HYDROLASE"/>
    <property type="match status" value="1"/>
</dbReference>
<dbReference type="EMBL" id="JAACJJ010000001">
    <property type="protein sequence ID" value="KAF5330966.1"/>
    <property type="molecule type" value="Genomic_DNA"/>
</dbReference>
<dbReference type="SUPFAM" id="SSF52499">
    <property type="entry name" value="Isochorismatase-like hydrolases"/>
    <property type="match status" value="1"/>
</dbReference>
<evidence type="ECO:0000313" key="5">
    <source>
        <dbReference type="Proteomes" id="UP000567179"/>
    </source>
</evidence>
<evidence type="ECO:0000313" key="4">
    <source>
        <dbReference type="EMBL" id="KAF5330966.1"/>
    </source>
</evidence>
<dbReference type="InterPro" id="IPR050272">
    <property type="entry name" value="Isochorismatase-like_hydrls"/>
</dbReference>
<proteinExistence type="inferred from homology"/>
<organism evidence="4 5">
    <name type="scientific">Psilocybe cf. subviscida</name>
    <dbReference type="NCBI Taxonomy" id="2480587"/>
    <lineage>
        <taxon>Eukaryota</taxon>
        <taxon>Fungi</taxon>
        <taxon>Dikarya</taxon>
        <taxon>Basidiomycota</taxon>
        <taxon>Agaricomycotina</taxon>
        <taxon>Agaricomycetes</taxon>
        <taxon>Agaricomycetidae</taxon>
        <taxon>Agaricales</taxon>
        <taxon>Agaricineae</taxon>
        <taxon>Strophariaceae</taxon>
        <taxon>Psilocybe</taxon>
    </lineage>
</organism>
<keyword evidence="5" id="KW-1185">Reference proteome</keyword>
<comment type="similarity">
    <text evidence="1">Belongs to the isochorismatase family.</text>
</comment>
<reference evidence="4 5" key="1">
    <citation type="journal article" date="2020" name="ISME J.">
        <title>Uncovering the hidden diversity of litter-decomposition mechanisms in mushroom-forming fungi.</title>
        <authorList>
            <person name="Floudas D."/>
            <person name="Bentzer J."/>
            <person name="Ahren D."/>
            <person name="Johansson T."/>
            <person name="Persson P."/>
            <person name="Tunlid A."/>
        </authorList>
    </citation>
    <scope>NUCLEOTIDE SEQUENCE [LARGE SCALE GENOMIC DNA]</scope>
    <source>
        <strain evidence="4 5">CBS 101986</strain>
    </source>
</reference>
<dbReference type="Pfam" id="PF00857">
    <property type="entry name" value="Isochorismatase"/>
    <property type="match status" value="1"/>
</dbReference>
<dbReference type="InterPro" id="IPR036380">
    <property type="entry name" value="Isochorismatase-like_sf"/>
</dbReference>
<evidence type="ECO:0000259" key="3">
    <source>
        <dbReference type="Pfam" id="PF00857"/>
    </source>
</evidence>
<dbReference type="AlphaFoldDB" id="A0A8H5BX92"/>
<dbReference type="GO" id="GO:0016787">
    <property type="term" value="F:hydrolase activity"/>
    <property type="evidence" value="ECO:0007669"/>
    <property type="project" value="UniProtKB-KW"/>
</dbReference>
<dbReference type="Gene3D" id="3.40.50.850">
    <property type="entry name" value="Isochorismatase-like"/>
    <property type="match status" value="1"/>
</dbReference>
<keyword evidence="2" id="KW-0378">Hydrolase</keyword>
<comment type="caution">
    <text evidence="4">The sequence shown here is derived from an EMBL/GenBank/DDBJ whole genome shotgun (WGS) entry which is preliminary data.</text>
</comment>
<evidence type="ECO:0000256" key="2">
    <source>
        <dbReference type="ARBA" id="ARBA00022801"/>
    </source>
</evidence>
<feature type="domain" description="Isochorismatase-like" evidence="3">
    <location>
        <begin position="4"/>
        <end position="138"/>
    </location>
</feature>
<dbReference type="PANTHER" id="PTHR43540">
    <property type="entry name" value="PEROXYUREIDOACRYLATE/UREIDOACRYLATE AMIDOHYDROLASE-RELATED"/>
    <property type="match status" value="1"/>
</dbReference>
<protein>
    <recommendedName>
        <fullName evidence="3">Isochorismatase-like domain-containing protein</fullName>
    </recommendedName>
</protein>